<dbReference type="Gene3D" id="3.30.70.100">
    <property type="match status" value="1"/>
</dbReference>
<accession>A0A7G9TFV4</accession>
<gene>
    <name evidence="2" type="ORF">IAE60_06100</name>
</gene>
<dbReference type="SUPFAM" id="SSF54975">
    <property type="entry name" value="Acylphosphatase/BLUF domain-like"/>
    <property type="match status" value="1"/>
</dbReference>
<dbReference type="GO" id="GO:0009882">
    <property type="term" value="F:blue light photoreceptor activity"/>
    <property type="evidence" value="ECO:0007669"/>
    <property type="project" value="InterPro"/>
</dbReference>
<dbReference type="SMART" id="SM01034">
    <property type="entry name" value="BLUF"/>
    <property type="match status" value="1"/>
</dbReference>
<dbReference type="Proteomes" id="UP000515838">
    <property type="component" value="Chromosome"/>
</dbReference>
<evidence type="ECO:0000313" key="2">
    <source>
        <dbReference type="EMBL" id="QNN78979.1"/>
    </source>
</evidence>
<feature type="domain" description="BLUF" evidence="1">
    <location>
        <begin position="4"/>
        <end position="95"/>
    </location>
</feature>
<evidence type="ECO:0000313" key="3">
    <source>
        <dbReference type="Proteomes" id="UP000515838"/>
    </source>
</evidence>
<dbReference type="GeneID" id="81470532"/>
<dbReference type="AlphaFoldDB" id="A0A7G9TFV4"/>
<reference evidence="2 3" key="1">
    <citation type="submission" date="2020-08" db="EMBL/GenBank/DDBJ databases">
        <title>Streptomycin Non-resistant strain, P. mexicana.</title>
        <authorList>
            <person name="Ganesh-Kumar S."/>
            <person name="Zhe T."/>
            <person name="Yu Z."/>
            <person name="Min Y."/>
        </authorList>
    </citation>
    <scope>NUCLEOTIDE SEQUENCE [LARGE SCALE GENOMIC DNA]</scope>
    <source>
        <strain evidence="2 3">GTZY2</strain>
    </source>
</reference>
<sequence length="144" mass="16466">MAPLHALVYQSQATRPLDANDLDRLLLDARVANELADVTGALLHGGQRFVQYLEGTRADVEQIYARIARASQHHRLEILEQGRVEKRLFQRWHMGFATAPQTLVQQLSQSQWRREIPWLEDESAASSGLTRLLAFWKEEAVLAH</sequence>
<dbReference type="EMBL" id="CP060731">
    <property type="protein sequence ID" value="QNN78979.1"/>
    <property type="molecule type" value="Genomic_DNA"/>
</dbReference>
<protein>
    <submittedName>
        <fullName evidence="2">BLUF domain-containing protein</fullName>
    </submittedName>
</protein>
<dbReference type="Pfam" id="PF04940">
    <property type="entry name" value="BLUF"/>
    <property type="match status" value="1"/>
</dbReference>
<proteinExistence type="predicted"/>
<dbReference type="GO" id="GO:0071949">
    <property type="term" value="F:FAD binding"/>
    <property type="evidence" value="ECO:0007669"/>
    <property type="project" value="InterPro"/>
</dbReference>
<dbReference type="InterPro" id="IPR036046">
    <property type="entry name" value="Acylphosphatase-like_dom_sf"/>
</dbReference>
<dbReference type="RefSeq" id="WP_187574257.1">
    <property type="nucleotide sequence ID" value="NZ_CP060731.1"/>
</dbReference>
<name>A0A7G9TFV4_PSEMX</name>
<organism evidence="2 3">
    <name type="scientific">Pseudoxanthomonas mexicana</name>
    <dbReference type="NCBI Taxonomy" id="128785"/>
    <lineage>
        <taxon>Bacteria</taxon>
        <taxon>Pseudomonadati</taxon>
        <taxon>Pseudomonadota</taxon>
        <taxon>Gammaproteobacteria</taxon>
        <taxon>Lysobacterales</taxon>
        <taxon>Lysobacteraceae</taxon>
        <taxon>Pseudoxanthomonas</taxon>
    </lineage>
</organism>
<dbReference type="InterPro" id="IPR007024">
    <property type="entry name" value="BLUF_domain"/>
</dbReference>
<dbReference type="PROSITE" id="PS50925">
    <property type="entry name" value="BLUF"/>
    <property type="match status" value="1"/>
</dbReference>
<evidence type="ECO:0000259" key="1">
    <source>
        <dbReference type="PROSITE" id="PS50925"/>
    </source>
</evidence>